<reference evidence="3 4" key="1">
    <citation type="journal article" date="2014" name="Int. J. Syst. Evol. Microbiol.">
        <title>Carboxylicivirga gen. nov. in the family Marinilabiliaceae with two novel species, Carboxylicivirga mesophila sp. nov. and Carboxylicivirga taeanensis sp. nov., and reclassification of Cytophaga fermentans as Saccharicrinis fermentans gen. nov., comb. nov.</title>
        <authorList>
            <person name="Yang S.H."/>
            <person name="Seo H.S."/>
            <person name="Woo J.H."/>
            <person name="Oh H.M."/>
            <person name="Jang H."/>
            <person name="Lee J.H."/>
            <person name="Kim S.J."/>
            <person name="Kwon K.K."/>
        </authorList>
    </citation>
    <scope>NUCLEOTIDE SEQUENCE [LARGE SCALE GENOMIC DNA]</scope>
    <source>
        <strain evidence="3 4">JCM 18290</strain>
    </source>
</reference>
<dbReference type="SUPFAM" id="SSF53474">
    <property type="entry name" value="alpha/beta-Hydrolases"/>
    <property type="match status" value="1"/>
</dbReference>
<organism evidence="3 4">
    <name type="scientific">Carboxylicivirga mesophila</name>
    <dbReference type="NCBI Taxonomy" id="1166478"/>
    <lineage>
        <taxon>Bacteria</taxon>
        <taxon>Pseudomonadati</taxon>
        <taxon>Bacteroidota</taxon>
        <taxon>Bacteroidia</taxon>
        <taxon>Marinilabiliales</taxon>
        <taxon>Marinilabiliaceae</taxon>
        <taxon>Carboxylicivirga</taxon>
    </lineage>
</organism>
<dbReference type="PANTHER" id="PTHR48081">
    <property type="entry name" value="AB HYDROLASE SUPERFAMILY PROTEIN C4A8.06C"/>
    <property type="match status" value="1"/>
</dbReference>
<dbReference type="Proteomes" id="UP000721861">
    <property type="component" value="Unassembled WGS sequence"/>
</dbReference>
<comment type="caution">
    <text evidence="3">The sequence shown here is derived from an EMBL/GenBank/DDBJ whole genome shotgun (WGS) entry which is preliminary data.</text>
</comment>
<dbReference type="Gene3D" id="3.40.50.1820">
    <property type="entry name" value="alpha/beta hydrolase"/>
    <property type="match status" value="1"/>
</dbReference>
<sequence length="300" mass="33729">MKNSLFVISLLVLSVFQMYSQKQVIDLWEGSVPFSKGLEVEEQNVDYRISRVTVPQLYHYPVKGSEARPAVIIVPGGGYAIEAIDHEGFMAAEWFNQQGFEAFVLKYRLPDDDLFDKPAFVPLMDAQQAIYLVRSRAKELHIDPSRIGIIGFSAGGHLAASASTLFTNPVDKERTSEEVRPDFSVLMYPVISMDTTCTHMGSRQNLIGDAPEQDMVEYFSLEKQVSEQTPVTLLVHSLDDGAVPVENTYRYANNLFEKGGNVTKVILPIGGHGFGFDAKRPVAYWTEYLEVWLKTNVMKY</sequence>
<name>A0ABS5K9F0_9BACT</name>
<dbReference type="PANTHER" id="PTHR48081:SF6">
    <property type="entry name" value="PEPTIDASE S9 PROLYL OLIGOPEPTIDASE CATALYTIC DOMAIN-CONTAINING PROTEIN"/>
    <property type="match status" value="1"/>
</dbReference>
<dbReference type="EMBL" id="JAGUCN010000009">
    <property type="protein sequence ID" value="MBS2211585.1"/>
    <property type="molecule type" value="Genomic_DNA"/>
</dbReference>
<dbReference type="InterPro" id="IPR029058">
    <property type="entry name" value="AB_hydrolase_fold"/>
</dbReference>
<dbReference type="GO" id="GO:0016787">
    <property type="term" value="F:hydrolase activity"/>
    <property type="evidence" value="ECO:0007669"/>
    <property type="project" value="UniProtKB-KW"/>
</dbReference>
<gene>
    <name evidence="3" type="ORF">KEM09_09240</name>
</gene>
<dbReference type="RefSeq" id="WP_212227788.1">
    <property type="nucleotide sequence ID" value="NZ_JAGUCN010000009.1"/>
</dbReference>
<evidence type="ECO:0000259" key="2">
    <source>
        <dbReference type="Pfam" id="PF20434"/>
    </source>
</evidence>
<accession>A0ABS5K9F0</accession>
<feature type="domain" description="BD-FAE-like" evidence="2">
    <location>
        <begin position="60"/>
        <end position="253"/>
    </location>
</feature>
<evidence type="ECO:0000256" key="1">
    <source>
        <dbReference type="ARBA" id="ARBA00022801"/>
    </source>
</evidence>
<dbReference type="InterPro" id="IPR050300">
    <property type="entry name" value="GDXG_lipolytic_enzyme"/>
</dbReference>
<evidence type="ECO:0000313" key="4">
    <source>
        <dbReference type="Proteomes" id="UP000721861"/>
    </source>
</evidence>
<evidence type="ECO:0000313" key="3">
    <source>
        <dbReference type="EMBL" id="MBS2211585.1"/>
    </source>
</evidence>
<dbReference type="InterPro" id="IPR049492">
    <property type="entry name" value="BD-FAE-like_dom"/>
</dbReference>
<dbReference type="Pfam" id="PF20434">
    <property type="entry name" value="BD-FAE"/>
    <property type="match status" value="1"/>
</dbReference>
<proteinExistence type="predicted"/>
<keyword evidence="4" id="KW-1185">Reference proteome</keyword>
<keyword evidence="1 3" id="KW-0378">Hydrolase</keyword>
<protein>
    <submittedName>
        <fullName evidence="3">Alpha/beta hydrolase</fullName>
    </submittedName>
</protein>